<keyword evidence="3" id="KW-1185">Reference proteome</keyword>
<evidence type="ECO:0000313" key="3">
    <source>
        <dbReference type="Proteomes" id="UP000444960"/>
    </source>
</evidence>
<dbReference type="InterPro" id="IPR000835">
    <property type="entry name" value="HTH_MarR-typ"/>
</dbReference>
<dbReference type="Proteomes" id="UP000444960">
    <property type="component" value="Unassembled WGS sequence"/>
</dbReference>
<dbReference type="InterPro" id="IPR052526">
    <property type="entry name" value="HTH-type_Bedaq_tolerance"/>
</dbReference>
<proteinExistence type="predicted"/>
<feature type="domain" description="HTH marR-type" evidence="1">
    <location>
        <begin position="6"/>
        <end position="145"/>
    </location>
</feature>
<evidence type="ECO:0000259" key="1">
    <source>
        <dbReference type="PROSITE" id="PS50995"/>
    </source>
</evidence>
<gene>
    <name evidence="2" type="ORF">nbrc107696_11190</name>
</gene>
<comment type="caution">
    <text evidence="2">The sequence shown here is derived from an EMBL/GenBank/DDBJ whole genome shotgun (WGS) entry which is preliminary data.</text>
</comment>
<evidence type="ECO:0000313" key="2">
    <source>
        <dbReference type="EMBL" id="GEE00673.1"/>
    </source>
</evidence>
<dbReference type="GO" id="GO:0003700">
    <property type="term" value="F:DNA-binding transcription factor activity"/>
    <property type="evidence" value="ECO:0007669"/>
    <property type="project" value="InterPro"/>
</dbReference>
<reference evidence="3" key="1">
    <citation type="submission" date="2019-06" db="EMBL/GenBank/DDBJ databases">
        <title>Gordonia isolated from sludge of a wastewater treatment plant.</title>
        <authorList>
            <person name="Tamura T."/>
            <person name="Aoyama K."/>
            <person name="Kang Y."/>
            <person name="Saito S."/>
            <person name="Akiyama N."/>
            <person name="Yazawa K."/>
            <person name="Gonoi T."/>
            <person name="Mikami Y."/>
        </authorList>
    </citation>
    <scope>NUCLEOTIDE SEQUENCE [LARGE SCALE GENOMIC DNA]</scope>
    <source>
        <strain evidence="3">NBRC 107696</strain>
    </source>
</reference>
<accession>A0A7I9V6F8</accession>
<dbReference type="PROSITE" id="PS50995">
    <property type="entry name" value="HTH_MARR_2"/>
    <property type="match status" value="1"/>
</dbReference>
<dbReference type="PANTHER" id="PTHR39515:SF2">
    <property type="entry name" value="HTH-TYPE TRANSCRIPTIONAL REGULATOR RV0880"/>
    <property type="match status" value="1"/>
</dbReference>
<organism evidence="2 3">
    <name type="scientific">Gordonia spumicola</name>
    <dbReference type="NCBI Taxonomy" id="589161"/>
    <lineage>
        <taxon>Bacteria</taxon>
        <taxon>Bacillati</taxon>
        <taxon>Actinomycetota</taxon>
        <taxon>Actinomycetes</taxon>
        <taxon>Mycobacteriales</taxon>
        <taxon>Gordoniaceae</taxon>
        <taxon>Gordonia</taxon>
    </lineage>
</organism>
<dbReference type="EMBL" id="BJOV01000002">
    <property type="protein sequence ID" value="GEE00673.1"/>
    <property type="molecule type" value="Genomic_DNA"/>
</dbReference>
<name>A0A7I9V6F8_9ACTN</name>
<dbReference type="RefSeq" id="WP_161894526.1">
    <property type="nucleotide sequence ID" value="NZ_BJOV01000002.1"/>
</dbReference>
<dbReference type="InterPro" id="IPR036390">
    <property type="entry name" value="WH_DNA-bd_sf"/>
</dbReference>
<dbReference type="SUPFAM" id="SSF46785">
    <property type="entry name" value="Winged helix' DNA-binding domain"/>
    <property type="match status" value="1"/>
</dbReference>
<dbReference type="Gene3D" id="1.10.10.10">
    <property type="entry name" value="Winged helix-like DNA-binding domain superfamily/Winged helix DNA-binding domain"/>
    <property type="match status" value="1"/>
</dbReference>
<dbReference type="SMART" id="SM00347">
    <property type="entry name" value="HTH_MARR"/>
    <property type="match status" value="1"/>
</dbReference>
<dbReference type="PANTHER" id="PTHR39515">
    <property type="entry name" value="CONSERVED PROTEIN"/>
    <property type="match status" value="1"/>
</dbReference>
<dbReference type="Pfam" id="PF01047">
    <property type="entry name" value="MarR"/>
    <property type="match status" value="1"/>
</dbReference>
<dbReference type="AlphaFoldDB" id="A0A7I9V6F8"/>
<dbReference type="InterPro" id="IPR036388">
    <property type="entry name" value="WH-like_DNA-bd_sf"/>
</dbReference>
<protein>
    <recommendedName>
        <fullName evidence="1">HTH marR-type domain-containing protein</fullName>
    </recommendedName>
</protein>
<sequence length="148" mass="16082">MADDFPSELASDLRHSVTRLYLALRRNSPIEELSAAQSSALATLHDHGPMRMGALADRESIRMPTATSLVDGLIRSDLASRAPDPDDRRAVVIAITDHGRTVIDEVRGRRDDVVTTALENLSDEHLAALSAAAPALRALRARLENHDS</sequence>
<dbReference type="OrthoDB" id="3216907at2"/>